<evidence type="ECO:0000313" key="1">
    <source>
        <dbReference type="EMBL" id="MBB4174709.1"/>
    </source>
</evidence>
<dbReference type="Proteomes" id="UP000565745">
    <property type="component" value="Unassembled WGS sequence"/>
</dbReference>
<evidence type="ECO:0000313" key="2">
    <source>
        <dbReference type="Proteomes" id="UP000565745"/>
    </source>
</evidence>
<comment type="caution">
    <text evidence="1">The sequence shown here is derived from an EMBL/GenBank/DDBJ whole genome shotgun (WGS) entry which is preliminary data.</text>
</comment>
<name>A0A7W6M932_9RHOB</name>
<organism evidence="1 2">
    <name type="scientific">Sulfitobacter noctilucicola</name>
    <dbReference type="NCBI Taxonomy" id="1342301"/>
    <lineage>
        <taxon>Bacteria</taxon>
        <taxon>Pseudomonadati</taxon>
        <taxon>Pseudomonadota</taxon>
        <taxon>Alphaproteobacteria</taxon>
        <taxon>Rhodobacterales</taxon>
        <taxon>Roseobacteraceae</taxon>
        <taxon>Sulfitobacter</taxon>
    </lineage>
</organism>
<accession>A0A7W6M932</accession>
<protein>
    <submittedName>
        <fullName evidence="1">Uncharacterized protein</fullName>
    </submittedName>
</protein>
<sequence length="41" mass="4478">MPKMHVAQGRLALLTGHAALAFDSKRALRSFVPASTTNQQR</sequence>
<proteinExistence type="predicted"/>
<dbReference type="RefSeq" id="WP_260168498.1">
    <property type="nucleotide sequence ID" value="NZ_JACIFU010000003.1"/>
</dbReference>
<dbReference type="EMBL" id="JACIFU010000003">
    <property type="protein sequence ID" value="MBB4174709.1"/>
    <property type="molecule type" value="Genomic_DNA"/>
</dbReference>
<gene>
    <name evidence="1" type="ORF">GGR93_002497</name>
</gene>
<keyword evidence="2" id="KW-1185">Reference proteome</keyword>
<reference evidence="1 2" key="1">
    <citation type="submission" date="2020-08" db="EMBL/GenBank/DDBJ databases">
        <title>Genomic Encyclopedia of Type Strains, Phase IV (KMG-IV): sequencing the most valuable type-strain genomes for metagenomic binning, comparative biology and taxonomic classification.</title>
        <authorList>
            <person name="Goeker M."/>
        </authorList>
    </citation>
    <scope>NUCLEOTIDE SEQUENCE [LARGE SCALE GENOMIC DNA]</scope>
    <source>
        <strain evidence="1 2">DSM 101015</strain>
    </source>
</reference>
<dbReference type="AlphaFoldDB" id="A0A7W6M932"/>